<feature type="domain" description="DUF7133" evidence="2">
    <location>
        <begin position="445"/>
        <end position="699"/>
    </location>
</feature>
<accession>A0ABU3STP4</accession>
<dbReference type="Pfam" id="PF23500">
    <property type="entry name" value="DUF7133"/>
    <property type="match status" value="1"/>
</dbReference>
<feature type="domain" description="3-keto-alpha-glucoside-1,2-lyase/3-keto-2-hydroxy-glucal hydratase" evidence="1">
    <location>
        <begin position="231"/>
        <end position="405"/>
    </location>
</feature>
<evidence type="ECO:0000259" key="1">
    <source>
        <dbReference type="Pfam" id="PF06439"/>
    </source>
</evidence>
<dbReference type="InterPro" id="IPR010496">
    <property type="entry name" value="AL/BT2_dom"/>
</dbReference>
<keyword evidence="4" id="KW-1185">Reference proteome</keyword>
<protein>
    <submittedName>
        <fullName evidence="3">Family 16 glycoside hydrolase</fullName>
    </submittedName>
</protein>
<sequence length="707" mass="80205">MRHLLIAKVKQNLPWRSLITDNSLKTWQKIGGDADYQLQGDTIIGTSIQSAHSTYFTTGEIFSDFIFEVDVQAQAPLNSGVQFRSEKIQSKKGETVAGYQMEIDTAPRAWSGGIFDQGRRGWLYTLSRNENCRKEFKVDDWNTYRIEAVGQNIRTFINDVPCSNIVDDLSASGFIALQIHSAGGDKVNKTVKWRAPKVLTTNIQAHLNKPADIEQFSYINNQITAEQKAKGWQLFWDGQSNSSPQQSGQWQVKNQALTADAKQQNNSLTIPVTSHYFELEFDVNSSDNADNGIHYLRDKNGKGFEFQLSSETTVEQTDNNNQAMGAIVGRVAPTNLTEPEGWKYLRINKGWNRVRLVVRGTQIEHWINNIKMVDYQSIGSLPTTVLPVIIENTKGTMEIKNLKLRNLPKPEVAAKKSNPGDREGHVMKKVVPEELIPEAPILDIEQAMKSFVVHPDFAVEVIADSPLIFDPVFAIYDAAGRIWALEMTTYMLDTLATGEMKHDSQIVVLTDTDKDGTMDSRQVVLPNLVLPRALAFIDKGIIWADNSSLYFSELTEHNGNISVIKTDVVDKDYAKGGNVEHKPNGLLYSLDNWYYSAKSNKRYRPYPLAAELPKDTREIYRNQYWKMAIGPTEFRGQWGISQDDYGRHYFLDNSSPLRTTSFLPNVAYRNKKQSFPKELINQNVGSNDVYPIRVTLRYKPWLHGRYV</sequence>
<name>A0ABU3STP4_9ALTE</name>
<reference evidence="3 4" key="1">
    <citation type="submission" date="2023-10" db="EMBL/GenBank/DDBJ databases">
        <title>Glaciecola aquimarina strain GGW-M5 nov., isolated from a coastal seawater.</title>
        <authorList>
            <person name="Bayburt H."/>
            <person name="Kim J.M."/>
            <person name="Choi B.J."/>
            <person name="Jeon C.O."/>
        </authorList>
    </citation>
    <scope>NUCLEOTIDE SEQUENCE [LARGE SCALE GENOMIC DNA]</scope>
    <source>
        <strain evidence="3 4">KCTC 32108</strain>
    </source>
</reference>
<dbReference type="PANTHER" id="PTHR33546">
    <property type="entry name" value="LARGE, MULTIFUNCTIONAL SECRETED PROTEIN-RELATED"/>
    <property type="match status" value="1"/>
</dbReference>
<dbReference type="Gene3D" id="2.60.120.560">
    <property type="entry name" value="Exo-inulinase, domain 1"/>
    <property type="match status" value="2"/>
</dbReference>
<organism evidence="3 4">
    <name type="scientific">Paraglaciecola aquimarina</name>
    <dbReference type="NCBI Taxonomy" id="1235557"/>
    <lineage>
        <taxon>Bacteria</taxon>
        <taxon>Pseudomonadati</taxon>
        <taxon>Pseudomonadota</taxon>
        <taxon>Gammaproteobacteria</taxon>
        <taxon>Alteromonadales</taxon>
        <taxon>Alteromonadaceae</taxon>
        <taxon>Paraglaciecola</taxon>
    </lineage>
</organism>
<keyword evidence="3" id="KW-0378">Hydrolase</keyword>
<dbReference type="PANTHER" id="PTHR33546:SF1">
    <property type="entry name" value="LARGE, MULTIFUNCTIONAL SECRETED PROTEIN"/>
    <property type="match status" value="1"/>
</dbReference>
<evidence type="ECO:0000313" key="4">
    <source>
        <dbReference type="Proteomes" id="UP001247805"/>
    </source>
</evidence>
<dbReference type="RefSeq" id="WP_316025064.1">
    <property type="nucleotide sequence ID" value="NZ_JAWDIO010000002.1"/>
</dbReference>
<dbReference type="EMBL" id="JAWDIO010000002">
    <property type="protein sequence ID" value="MDU0353385.1"/>
    <property type="molecule type" value="Genomic_DNA"/>
</dbReference>
<evidence type="ECO:0000313" key="3">
    <source>
        <dbReference type="EMBL" id="MDU0353385.1"/>
    </source>
</evidence>
<feature type="domain" description="3-keto-alpha-glucoside-1,2-lyase/3-keto-2-hydroxy-glucal hydratase" evidence="1">
    <location>
        <begin position="15"/>
        <end position="195"/>
    </location>
</feature>
<gene>
    <name evidence="3" type="ORF">RS130_05080</name>
</gene>
<comment type="caution">
    <text evidence="3">The sequence shown here is derived from an EMBL/GenBank/DDBJ whole genome shotgun (WGS) entry which is preliminary data.</text>
</comment>
<dbReference type="Proteomes" id="UP001247805">
    <property type="component" value="Unassembled WGS sequence"/>
</dbReference>
<evidence type="ECO:0000259" key="2">
    <source>
        <dbReference type="Pfam" id="PF23500"/>
    </source>
</evidence>
<dbReference type="InterPro" id="IPR055557">
    <property type="entry name" value="DUF7133"/>
</dbReference>
<dbReference type="Pfam" id="PF06439">
    <property type="entry name" value="3keto-disac_hyd"/>
    <property type="match status" value="2"/>
</dbReference>
<dbReference type="GO" id="GO:0016787">
    <property type="term" value="F:hydrolase activity"/>
    <property type="evidence" value="ECO:0007669"/>
    <property type="project" value="UniProtKB-KW"/>
</dbReference>
<proteinExistence type="predicted"/>